<accession>A0A0K6SAW0</accession>
<feature type="compositionally biased region" description="Basic residues" evidence="1">
    <location>
        <begin position="490"/>
        <end position="501"/>
    </location>
</feature>
<feature type="region of interest" description="Disordered" evidence="1">
    <location>
        <begin position="230"/>
        <end position="284"/>
    </location>
</feature>
<name>A0A0K6SAW0_9ALVE</name>
<dbReference type="AlphaFoldDB" id="A0A0K6SAW0"/>
<feature type="region of interest" description="Disordered" evidence="1">
    <location>
        <begin position="1"/>
        <end position="168"/>
    </location>
</feature>
<feature type="transmembrane region" description="Helical" evidence="2">
    <location>
        <begin position="580"/>
        <end position="602"/>
    </location>
</feature>
<gene>
    <name evidence="3" type="ORF">Cvel_11502.t2</name>
</gene>
<feature type="compositionally biased region" description="Pro residues" evidence="1">
    <location>
        <begin position="230"/>
        <end position="240"/>
    </location>
</feature>
<keyword evidence="2" id="KW-1133">Transmembrane helix</keyword>
<feature type="region of interest" description="Disordered" evidence="1">
    <location>
        <begin position="474"/>
        <end position="501"/>
    </location>
</feature>
<evidence type="ECO:0000313" key="3">
    <source>
        <dbReference type="EMBL" id="CUC10718.1"/>
    </source>
</evidence>
<sequence length="686" mass="74242">MVPTGTRRSPEAQKRWEEERRKERDESLEQRGEVWPGDQPASSSSSSSSSSFSAVVNVGESGKGLGGENRGENGQGGEGGERPDHRGNPSSSSFSSSSPFPSSPSSSSFLSHSSFSTPSASPSSALFLSFPSSSAAVGVPAYDRAGGEGRATPVTRQPGPSPHPTRLDSFSSCRCCAGGKGGLRIGPSPHPTRTRNSMHADREIHDAMHTSPPLLQPVIYPLYFCHSPSSPLPPSPPTPLTFPGDSEETAPRPSPLLCKEEGDHLAPQPTERKKKKRGARRRRRCSECGEMLGREGCGIFFCGVYGNRKREGNRGIERVTLSAVRGRKGNKEYEVRKKGEEGTVWLPKASVSKDLVARFWAFRGQKSGKSAEEGEMKKIMDTRGSRKDRQCSVKRKGKGRPYWVPAEKVPKNLIATFWQKKRTVRAPPLSDTPPSSTSSDSSSDSLFHVSSSCTHDSSSFFISSYSSALSSFFTPSSSSSSSPPPFPHASHSRSVKRKAKRRQLVVTTLNVGSLKSRISNGALSRWLQGVPPPTRLDSIHFHPAGVVPGGRGASGSVPPPTRLEQGTACMQTGRSMMRCIPLLLFSSLLFILYTFVILPLLLSPPLPLPLSPSQETLRRQPPAPPLCSVKRRGITLRPSQPKERKRRGVRGGGDAVRSVGRCWGGRVVEFSFVGFMGIEKGKGTEE</sequence>
<reference evidence="3" key="1">
    <citation type="submission" date="2014-11" db="EMBL/GenBank/DDBJ databases">
        <title>Molecular phylogeny of cliff fern family Woodsiaceae with morphological implications.</title>
        <authorList>
            <person name="Shao Y.-Z."/>
            <person name="Wei R."/>
            <person name="Zhang X.-C."/>
        </authorList>
    </citation>
    <scope>NUCLEOTIDE SEQUENCE</scope>
</reference>
<feature type="compositionally biased region" description="Basic residues" evidence="1">
    <location>
        <begin position="272"/>
        <end position="284"/>
    </location>
</feature>
<feature type="compositionally biased region" description="Basic and acidic residues" evidence="1">
    <location>
        <begin position="8"/>
        <end position="32"/>
    </location>
</feature>
<evidence type="ECO:0000256" key="1">
    <source>
        <dbReference type="SAM" id="MobiDB-lite"/>
    </source>
</evidence>
<keyword evidence="2" id="KW-0812">Transmembrane</keyword>
<feature type="compositionally biased region" description="Gly residues" evidence="1">
    <location>
        <begin position="61"/>
        <end position="78"/>
    </location>
</feature>
<protein>
    <submittedName>
        <fullName evidence="3">Uncharacterized protein</fullName>
    </submittedName>
</protein>
<feature type="region of interest" description="Disordered" evidence="1">
    <location>
        <begin position="425"/>
        <end position="444"/>
    </location>
</feature>
<dbReference type="EMBL" id="CDMZ01005367">
    <property type="protein sequence ID" value="CUC10718.1"/>
    <property type="molecule type" value="Genomic_DNA"/>
</dbReference>
<evidence type="ECO:0000256" key="2">
    <source>
        <dbReference type="SAM" id="Phobius"/>
    </source>
</evidence>
<keyword evidence="2" id="KW-0472">Membrane</keyword>
<proteinExistence type="predicted"/>
<dbReference type="Gene3D" id="2.40.50.40">
    <property type="match status" value="1"/>
</dbReference>
<feature type="compositionally biased region" description="Low complexity" evidence="1">
    <location>
        <begin position="427"/>
        <end position="444"/>
    </location>
</feature>
<organism evidence="3">
    <name type="scientific">Chromera velia CCMP2878</name>
    <dbReference type="NCBI Taxonomy" id="1169474"/>
    <lineage>
        <taxon>Eukaryota</taxon>
        <taxon>Sar</taxon>
        <taxon>Alveolata</taxon>
        <taxon>Colpodellida</taxon>
        <taxon>Chromeraceae</taxon>
        <taxon>Chromera</taxon>
    </lineage>
</organism>
<feature type="compositionally biased region" description="Low complexity" evidence="1">
    <location>
        <begin position="89"/>
        <end position="135"/>
    </location>
</feature>
<feature type="compositionally biased region" description="Low complexity" evidence="1">
    <location>
        <begin position="42"/>
        <end position="60"/>
    </location>
</feature>